<feature type="domain" description="DUF3658" evidence="2">
    <location>
        <begin position="206"/>
        <end position="302"/>
    </location>
</feature>
<name>A0A926I7X5_9FIRM</name>
<dbReference type="AlphaFoldDB" id="A0A926I7X5"/>
<dbReference type="InterPro" id="IPR022123">
    <property type="entry name" value="DUF3658"/>
</dbReference>
<comment type="caution">
    <text evidence="3">The sequence shown here is derived from an EMBL/GenBank/DDBJ whole genome shotgun (WGS) entry which is preliminary data.</text>
</comment>
<dbReference type="EMBL" id="JACRSV010000003">
    <property type="protein sequence ID" value="MBC8560384.1"/>
    <property type="molecule type" value="Genomic_DNA"/>
</dbReference>
<proteinExistence type="predicted"/>
<gene>
    <name evidence="3" type="ORF">H8710_09955</name>
</gene>
<dbReference type="Pfam" id="PF12395">
    <property type="entry name" value="DUF3658"/>
    <property type="match status" value="1"/>
</dbReference>
<evidence type="ECO:0000259" key="2">
    <source>
        <dbReference type="Pfam" id="PF12395"/>
    </source>
</evidence>
<evidence type="ECO:0000313" key="3">
    <source>
        <dbReference type="EMBL" id="MBC8560384.1"/>
    </source>
</evidence>
<dbReference type="Proteomes" id="UP000610760">
    <property type="component" value="Unassembled WGS sequence"/>
</dbReference>
<dbReference type="RefSeq" id="WP_023345698.1">
    <property type="nucleotide sequence ID" value="NZ_JACRSV010000003.1"/>
</dbReference>
<sequence>MLQIVFSDSECGTLKMATHWGSSSWDVGVIGVIFGEGEKEPTQEEKNQAIAQFKAQREKENRRARPVGGNPGDVLCPSVGLDIGPISGPDVEKARFDLLTAWLGGDFPLPDCDPDDYAQRDMLWEQRQRDRERLLEGGKHGEAVRIWYSNAPYSLCGFYDVLWQLRDCDCPVTALEMPRWMPLEDNTVQSCLNWGELSPGDWAAYLPLEREIPKNVRRAIAMEWSQLREENSPLRAVVNGRLRSVGEDFYDPFIRAQIPDGIFRVAHLIGDVLGRYQLGIGDWWIAKRIQAMETQGELITVSKGDGFYRNEMRRAQ</sequence>
<dbReference type="Pfam" id="PF08874">
    <property type="entry name" value="DUF1835"/>
    <property type="match status" value="1"/>
</dbReference>
<protein>
    <submittedName>
        <fullName evidence="3">DUF1835 domain-containing protein</fullName>
    </submittedName>
</protein>
<evidence type="ECO:0000313" key="4">
    <source>
        <dbReference type="Proteomes" id="UP000610760"/>
    </source>
</evidence>
<accession>A0A926I7X5</accession>
<evidence type="ECO:0000259" key="1">
    <source>
        <dbReference type="Pfam" id="PF08874"/>
    </source>
</evidence>
<dbReference type="InterPro" id="IPR014973">
    <property type="entry name" value="DUF1835"/>
</dbReference>
<organism evidence="3 4">
    <name type="scientific">Fumia xinanensis</name>
    <dbReference type="NCBI Taxonomy" id="2763659"/>
    <lineage>
        <taxon>Bacteria</taxon>
        <taxon>Bacillati</taxon>
        <taxon>Bacillota</taxon>
        <taxon>Clostridia</taxon>
        <taxon>Eubacteriales</taxon>
        <taxon>Oscillospiraceae</taxon>
        <taxon>Fumia</taxon>
    </lineage>
</organism>
<keyword evidence="4" id="KW-1185">Reference proteome</keyword>
<feature type="domain" description="DUF1835" evidence="1">
    <location>
        <begin position="73"/>
        <end position="176"/>
    </location>
</feature>
<reference evidence="3" key="1">
    <citation type="submission" date="2020-08" db="EMBL/GenBank/DDBJ databases">
        <title>Genome public.</title>
        <authorList>
            <person name="Liu C."/>
            <person name="Sun Q."/>
        </authorList>
    </citation>
    <scope>NUCLEOTIDE SEQUENCE</scope>
    <source>
        <strain evidence="3">NSJ-33</strain>
    </source>
</reference>